<dbReference type="InterPro" id="IPR014729">
    <property type="entry name" value="Rossmann-like_a/b/a_fold"/>
</dbReference>
<evidence type="ECO:0000256" key="1">
    <source>
        <dbReference type="ARBA" id="ARBA00013267"/>
    </source>
</evidence>
<dbReference type="InterPro" id="IPR011063">
    <property type="entry name" value="TilS/TtcA_N"/>
</dbReference>
<dbReference type="Proteomes" id="UP000006671">
    <property type="component" value="Unassembled WGS sequence"/>
</dbReference>
<dbReference type="InterPro" id="IPR012795">
    <property type="entry name" value="tRNA_Ile_lys_synt_N"/>
</dbReference>
<keyword evidence="10" id="KW-1185">Reference proteome</keyword>
<name>D2VX80_NAEGR</name>
<dbReference type="VEuPathDB" id="AmoebaDB:NAEGRDRAFT_81571"/>
<feature type="region of interest" description="Disordered" evidence="7">
    <location>
        <begin position="1"/>
        <end position="29"/>
    </location>
</feature>
<evidence type="ECO:0000256" key="7">
    <source>
        <dbReference type="SAM" id="MobiDB-lite"/>
    </source>
</evidence>
<dbReference type="EMBL" id="GG738906">
    <property type="protein sequence ID" value="EFC38580.1"/>
    <property type="molecule type" value="Genomic_DNA"/>
</dbReference>
<gene>
    <name evidence="9" type="ORF">NAEGRDRAFT_81571</name>
</gene>
<dbReference type="Pfam" id="PF01171">
    <property type="entry name" value="ATP_bind_3"/>
    <property type="match status" value="1"/>
</dbReference>
<keyword evidence="2" id="KW-0436">Ligase</keyword>
<keyword evidence="3" id="KW-0819">tRNA processing</keyword>
<dbReference type="AlphaFoldDB" id="D2VX80"/>
<dbReference type="KEGG" id="ngr:NAEGRDRAFT_81571"/>
<accession>D2VX80</accession>
<dbReference type="OMA" id="NIETMIH"/>
<keyword evidence="5" id="KW-0067">ATP-binding</keyword>
<evidence type="ECO:0000256" key="6">
    <source>
        <dbReference type="ARBA" id="ARBA00048539"/>
    </source>
</evidence>
<evidence type="ECO:0000313" key="9">
    <source>
        <dbReference type="EMBL" id="EFC38580.1"/>
    </source>
</evidence>
<dbReference type="STRING" id="5762.D2VX80"/>
<evidence type="ECO:0000256" key="4">
    <source>
        <dbReference type="ARBA" id="ARBA00022741"/>
    </source>
</evidence>
<dbReference type="GO" id="GO:0008033">
    <property type="term" value="P:tRNA processing"/>
    <property type="evidence" value="ECO:0007669"/>
    <property type="project" value="UniProtKB-KW"/>
</dbReference>
<organism evidence="10">
    <name type="scientific">Naegleria gruberi</name>
    <name type="common">Amoeba</name>
    <dbReference type="NCBI Taxonomy" id="5762"/>
    <lineage>
        <taxon>Eukaryota</taxon>
        <taxon>Discoba</taxon>
        <taxon>Heterolobosea</taxon>
        <taxon>Tetramitia</taxon>
        <taxon>Eutetramitia</taxon>
        <taxon>Vahlkampfiidae</taxon>
        <taxon>Naegleria</taxon>
    </lineage>
</organism>
<comment type="catalytic activity">
    <reaction evidence="6">
        <text>cytidine(34) in tRNA(Ile2) + L-lysine + ATP = lysidine(34) in tRNA(Ile2) + AMP + diphosphate + H(+)</text>
        <dbReference type="Rhea" id="RHEA:43744"/>
        <dbReference type="Rhea" id="RHEA-COMP:10625"/>
        <dbReference type="Rhea" id="RHEA-COMP:10670"/>
        <dbReference type="ChEBI" id="CHEBI:15378"/>
        <dbReference type="ChEBI" id="CHEBI:30616"/>
        <dbReference type="ChEBI" id="CHEBI:32551"/>
        <dbReference type="ChEBI" id="CHEBI:33019"/>
        <dbReference type="ChEBI" id="CHEBI:82748"/>
        <dbReference type="ChEBI" id="CHEBI:83665"/>
        <dbReference type="ChEBI" id="CHEBI:456215"/>
        <dbReference type="EC" id="6.3.4.19"/>
    </reaction>
</comment>
<dbReference type="CDD" id="cd01992">
    <property type="entry name" value="TilS_N"/>
    <property type="match status" value="1"/>
</dbReference>
<dbReference type="EC" id="6.3.4.19" evidence="1"/>
<evidence type="ECO:0000256" key="2">
    <source>
        <dbReference type="ARBA" id="ARBA00022598"/>
    </source>
</evidence>
<reference evidence="9 10" key="1">
    <citation type="journal article" date="2010" name="Cell">
        <title>The genome of Naegleria gruberi illuminates early eukaryotic versatility.</title>
        <authorList>
            <person name="Fritz-Laylin L.K."/>
            <person name="Prochnik S.E."/>
            <person name="Ginger M.L."/>
            <person name="Dacks J.B."/>
            <person name="Carpenter M.L."/>
            <person name="Field M.C."/>
            <person name="Kuo A."/>
            <person name="Paredez A."/>
            <person name="Chapman J."/>
            <person name="Pham J."/>
            <person name="Shu S."/>
            <person name="Neupane R."/>
            <person name="Cipriano M."/>
            <person name="Mancuso J."/>
            <person name="Tu H."/>
            <person name="Salamov A."/>
            <person name="Lindquist E."/>
            <person name="Shapiro H."/>
            <person name="Lucas S."/>
            <person name="Grigoriev I.V."/>
            <person name="Cande W.Z."/>
            <person name="Fulton C."/>
            <person name="Rokhsar D.S."/>
            <person name="Dawson S.C."/>
        </authorList>
    </citation>
    <scope>NUCLEOTIDE SEQUENCE [LARGE SCALE GENOMIC DNA]</scope>
    <source>
        <strain evidence="9 10">NEG-M</strain>
    </source>
</reference>
<dbReference type="OrthoDB" id="434144at2759"/>
<dbReference type="SUPFAM" id="SSF52402">
    <property type="entry name" value="Adenine nucleotide alpha hydrolases-like"/>
    <property type="match status" value="1"/>
</dbReference>
<sequence>MDEDLKLSLFGDSRGSDESSSRSNYVSRLGNDTNGVSYTTYLEKDKHFRRLTEEEVSTLKQKYSDVMNPPTIITQYPFDLKTTQSTNSTKPLVSPINHHEYFAVLDKINARVLQRGTTVTKVGVAVSGGGDSMGTAILVKKWADYLKQKKGIDMEVVALIVDHQIREESEHEMLYVHEVLTKTVGYKNVFCFQCLWPDNQKKQQRIARLKRQLIMSSECVSQKIDLLISGHHKQDNIETMIHRVAFSSGINGLNGIPLIYSYCVADATIMLARPGLVFDCNELKAVCTQYNIKWVEDPKNSDEREFRSIIRSRLGLLYQSGVSPSNFYNFLLTLGAIRHIMLRESLNFYNRYVRFDDELGFAGIYFYSLEKTAEFVASNALNSLIQYVTNREFPVTLGSIKNVVRYLPSTKRSLGGCLLVPDKKVLYVIRDTGPLRRKKNHTTIRFTDKGIVWDNRFFIQIFQYNKMNIPEENITYSKKLSLEKQPEYDNILIPNYDGKVDTDPNGIYKIRPFTETDHKYFGEHYPLMMKAAKQYPNYLTRSFPVIEDSKGTLGIPFLGWKRCVNIFWYIKFLPSRQKFVPGEADSLYDFVKLFSKNK</sequence>
<evidence type="ECO:0000259" key="8">
    <source>
        <dbReference type="Pfam" id="PF01171"/>
    </source>
</evidence>
<keyword evidence="4" id="KW-0547">Nucleotide-binding</keyword>
<evidence type="ECO:0000256" key="5">
    <source>
        <dbReference type="ARBA" id="ARBA00022840"/>
    </source>
</evidence>
<evidence type="ECO:0000313" key="10">
    <source>
        <dbReference type="Proteomes" id="UP000006671"/>
    </source>
</evidence>
<evidence type="ECO:0000256" key="3">
    <source>
        <dbReference type="ARBA" id="ARBA00022694"/>
    </source>
</evidence>
<dbReference type="NCBIfam" id="TIGR02432">
    <property type="entry name" value="lysidine_TilS_N"/>
    <property type="match status" value="1"/>
</dbReference>
<dbReference type="InParanoid" id="D2VX80"/>
<dbReference type="GO" id="GO:0032267">
    <property type="term" value="F:tRNA(Ile)-lysidine synthase activity"/>
    <property type="evidence" value="ECO:0007669"/>
    <property type="project" value="UniProtKB-EC"/>
</dbReference>
<dbReference type="Gene3D" id="3.40.50.620">
    <property type="entry name" value="HUPs"/>
    <property type="match status" value="1"/>
</dbReference>
<dbReference type="GeneID" id="8853959"/>
<dbReference type="InterPro" id="IPR012094">
    <property type="entry name" value="tRNA_Ile_lys_synt"/>
</dbReference>
<dbReference type="PANTHER" id="PTHR43033:SF1">
    <property type="entry name" value="TRNA(ILE)-LYSIDINE SYNTHASE-RELATED"/>
    <property type="match status" value="1"/>
</dbReference>
<protein>
    <recommendedName>
        <fullName evidence="1">tRNA(Ile)-lysidine synthetase</fullName>
        <ecNumber evidence="1">6.3.4.19</ecNumber>
    </recommendedName>
</protein>
<dbReference type="RefSeq" id="XP_002671324.1">
    <property type="nucleotide sequence ID" value="XM_002671278.1"/>
</dbReference>
<dbReference type="PANTHER" id="PTHR43033">
    <property type="entry name" value="TRNA(ILE)-LYSIDINE SYNTHASE-RELATED"/>
    <property type="match status" value="1"/>
</dbReference>
<proteinExistence type="inferred from homology"/>
<dbReference type="GO" id="GO:0005524">
    <property type="term" value="F:ATP binding"/>
    <property type="evidence" value="ECO:0007669"/>
    <property type="project" value="UniProtKB-KW"/>
</dbReference>
<feature type="domain" description="tRNA(Ile)-lysidine/2-thiocytidine synthase N-terminal" evidence="8">
    <location>
        <begin position="122"/>
        <end position="312"/>
    </location>
</feature>
<dbReference type="HAMAP" id="MF_01161">
    <property type="entry name" value="tRNA_Ile_lys_synt"/>
    <property type="match status" value="1"/>
</dbReference>